<dbReference type="AlphaFoldDB" id="A0AAP2GVA0"/>
<accession>A0AAP2GVA0</accession>
<organism evidence="2 3">
    <name type="scientific">Dawidia cretensis</name>
    <dbReference type="NCBI Taxonomy" id="2782350"/>
    <lineage>
        <taxon>Bacteria</taxon>
        <taxon>Pseudomonadati</taxon>
        <taxon>Bacteroidota</taxon>
        <taxon>Cytophagia</taxon>
        <taxon>Cytophagales</taxon>
        <taxon>Chryseotaleaceae</taxon>
        <taxon>Dawidia</taxon>
    </lineage>
</organism>
<keyword evidence="3" id="KW-1185">Reference proteome</keyword>
<protein>
    <submittedName>
        <fullName evidence="2">Uncharacterized protein</fullName>
    </submittedName>
</protein>
<name>A0AAP2GVA0_9BACT</name>
<comment type="caution">
    <text evidence="2">The sequence shown here is derived from an EMBL/GenBank/DDBJ whole genome shotgun (WGS) entry which is preliminary data.</text>
</comment>
<dbReference type="EMBL" id="JAHESE010000024">
    <property type="protein sequence ID" value="MBT1710608.1"/>
    <property type="molecule type" value="Genomic_DNA"/>
</dbReference>
<feature type="chain" id="PRO_5043008668" evidence="1">
    <location>
        <begin position="20"/>
        <end position="278"/>
    </location>
</feature>
<evidence type="ECO:0000313" key="2">
    <source>
        <dbReference type="EMBL" id="MBT1710608.1"/>
    </source>
</evidence>
<reference evidence="2 3" key="1">
    <citation type="submission" date="2021-05" db="EMBL/GenBank/DDBJ databases">
        <title>A Polyphasic approach of four new species of the genus Ohtaekwangia: Ohtaekwangia histidinii sp. nov., Ohtaekwangia cretensis sp. nov., Ohtaekwangia indiensis sp. nov., Ohtaekwangia reichenbachii sp. nov. from diverse environment.</title>
        <authorList>
            <person name="Octaviana S."/>
        </authorList>
    </citation>
    <scope>NUCLEOTIDE SEQUENCE [LARGE SCALE GENOMIC DNA]</scope>
    <source>
        <strain evidence="2 3">PWU5</strain>
    </source>
</reference>
<evidence type="ECO:0000313" key="3">
    <source>
        <dbReference type="Proteomes" id="UP001319080"/>
    </source>
</evidence>
<proteinExistence type="predicted"/>
<dbReference type="RefSeq" id="WP_254086183.1">
    <property type="nucleotide sequence ID" value="NZ_JAHESE010000024.1"/>
</dbReference>
<sequence>MKKFLVLCVLILPGIHAYAQSRAEIVQEGTQLYKSEMAAWVGTDLFLAKYGERKENTGGYISYLSGNKAICVFFSKDATPRVIGTFTFDSTYNTQTAIVDGQERALTRHEQDLVTIRQTAIQTYSSDTLFHSYKNMSPNFIPVSDKQGKRVYVLTAPQQQGIVVFGNDYLLTFDNNNILKQKRLLHKNLIPIKYDQQDGKLVLATMHTHLPETGDLITPTDVCTLLLYAPHIPWGQHFVIGARHVSIWDCKDKDLIIMTREAWDKTMAYEKQKAGIPK</sequence>
<dbReference type="Proteomes" id="UP001319080">
    <property type="component" value="Unassembled WGS sequence"/>
</dbReference>
<evidence type="ECO:0000256" key="1">
    <source>
        <dbReference type="SAM" id="SignalP"/>
    </source>
</evidence>
<keyword evidence="1" id="KW-0732">Signal</keyword>
<feature type="signal peptide" evidence="1">
    <location>
        <begin position="1"/>
        <end position="19"/>
    </location>
</feature>
<gene>
    <name evidence="2" type="ORF">KK062_20360</name>
</gene>